<evidence type="ECO:0000313" key="3">
    <source>
        <dbReference type="EMBL" id="PEH91094.1"/>
    </source>
</evidence>
<dbReference type="Proteomes" id="UP000220246">
    <property type="component" value="Unassembled WGS sequence"/>
</dbReference>
<feature type="domain" description="FAD dependent oxidoreductase" evidence="2">
    <location>
        <begin position="4"/>
        <end position="397"/>
    </location>
</feature>
<dbReference type="Gene3D" id="3.50.50.60">
    <property type="entry name" value="FAD/NAD(P)-binding domain"/>
    <property type="match status" value="2"/>
</dbReference>
<dbReference type="STRING" id="1219032.GCA_001515545_00193"/>
<name>A0A2A7V0U2_COMTR</name>
<dbReference type="PANTHER" id="PTHR13847:SF289">
    <property type="entry name" value="GLYCINE OXIDASE"/>
    <property type="match status" value="1"/>
</dbReference>
<keyword evidence="1" id="KW-0560">Oxidoreductase</keyword>
<dbReference type="InterPro" id="IPR006076">
    <property type="entry name" value="FAD-dep_OxRdtase"/>
</dbReference>
<evidence type="ECO:0000256" key="1">
    <source>
        <dbReference type="ARBA" id="ARBA00023002"/>
    </source>
</evidence>
<dbReference type="InterPro" id="IPR036188">
    <property type="entry name" value="FAD/NAD-bd_sf"/>
</dbReference>
<reference evidence="4" key="1">
    <citation type="submission" date="2017-09" db="EMBL/GenBank/DDBJ databases">
        <title>FDA dAtabase for Regulatory Grade micrObial Sequences (FDA-ARGOS): Supporting development and validation of Infectious Disease Dx tests.</title>
        <authorList>
            <person name="Minogue T."/>
            <person name="Wolcott M."/>
            <person name="Wasieloski L."/>
            <person name="Aguilar W."/>
            <person name="Moore D."/>
            <person name="Tallon L."/>
            <person name="Sadzewicz L."/>
            <person name="Ott S."/>
            <person name="Zhao X."/>
            <person name="Nagaraj S."/>
            <person name="Vavikolanu K."/>
            <person name="Aluvathingal J."/>
            <person name="Nadendla S."/>
            <person name="Sichtig H."/>
        </authorList>
    </citation>
    <scope>NUCLEOTIDE SEQUENCE [LARGE SCALE GENOMIC DNA]</scope>
    <source>
        <strain evidence="4">FDAARGOS_394</strain>
    </source>
</reference>
<evidence type="ECO:0000313" key="4">
    <source>
        <dbReference type="Proteomes" id="UP000220246"/>
    </source>
</evidence>
<organism evidence="3 4">
    <name type="scientific">Comamonas terrigena</name>
    <dbReference type="NCBI Taxonomy" id="32013"/>
    <lineage>
        <taxon>Bacteria</taxon>
        <taxon>Pseudomonadati</taxon>
        <taxon>Pseudomonadota</taxon>
        <taxon>Betaproteobacteria</taxon>
        <taxon>Burkholderiales</taxon>
        <taxon>Comamonadaceae</taxon>
        <taxon>Comamonas</taxon>
    </lineage>
</organism>
<comment type="caution">
    <text evidence="3">The sequence shown here is derived from an EMBL/GenBank/DDBJ whole genome shotgun (WGS) entry which is preliminary data.</text>
</comment>
<proteinExistence type="predicted"/>
<sequence>MNSRVAVLGAGMVGVATALELQRLGAQVTLIDRRDPGQETSYGNAGVIARSSLMPFNHPDLWKSLPTLLRNNTASLRYNTAFMLRNLGWGLSYLRHATHSAFEETTTALDALIRLSTAEHQRLLAEVGESRRLRDNGWLFLYRSQAAFDGGQLGRATMDHFGVRTQVLDTPALHALEPVLRPSVFTKALWIQDTYSVDSPGQVTAAYARAFAARGGIVSTRQLHTLQRNGEGWDVLDDSGQASYFDQVVVALGPWSKQFMGRLGIRVPMAFERGYHMHYAADSASPARLQRPVYDTGGAYVLSPMEQGLRLSTGVELNDCEAAPHPVQLELAEAAARQALPLGARLEAAPWMGSRPTLPDCRPIIGAMPGRRNLWLAFGHQHVGFSTGTGTAKLLGALMSGQPAPIDAHAFRAERFL</sequence>
<dbReference type="SUPFAM" id="SSF54373">
    <property type="entry name" value="FAD-linked reductases, C-terminal domain"/>
    <property type="match status" value="1"/>
</dbReference>
<keyword evidence="4" id="KW-1185">Reference proteome</keyword>
<evidence type="ECO:0000259" key="2">
    <source>
        <dbReference type="Pfam" id="PF01266"/>
    </source>
</evidence>
<dbReference type="GO" id="GO:0016491">
    <property type="term" value="F:oxidoreductase activity"/>
    <property type="evidence" value="ECO:0007669"/>
    <property type="project" value="UniProtKB-KW"/>
</dbReference>
<protein>
    <submittedName>
        <fullName evidence="3">FAD-binding oxidoreductase</fullName>
    </submittedName>
</protein>
<accession>A0A2A7V0U2</accession>
<dbReference type="AlphaFoldDB" id="A0A2A7V0U2"/>
<dbReference type="Pfam" id="PF01266">
    <property type="entry name" value="DAO"/>
    <property type="match status" value="1"/>
</dbReference>
<dbReference type="OrthoDB" id="18526at2"/>
<dbReference type="PANTHER" id="PTHR13847">
    <property type="entry name" value="SARCOSINE DEHYDROGENASE-RELATED"/>
    <property type="match status" value="1"/>
</dbReference>
<dbReference type="EMBL" id="PDEA01000001">
    <property type="protein sequence ID" value="PEH91094.1"/>
    <property type="molecule type" value="Genomic_DNA"/>
</dbReference>
<dbReference type="GO" id="GO:0005737">
    <property type="term" value="C:cytoplasm"/>
    <property type="evidence" value="ECO:0007669"/>
    <property type="project" value="TreeGrafter"/>
</dbReference>
<dbReference type="Gene3D" id="3.30.9.10">
    <property type="entry name" value="D-Amino Acid Oxidase, subunit A, domain 2"/>
    <property type="match status" value="1"/>
</dbReference>
<dbReference type="SUPFAM" id="SSF51905">
    <property type="entry name" value="FAD/NAD(P)-binding domain"/>
    <property type="match status" value="1"/>
</dbReference>
<gene>
    <name evidence="3" type="ORF">CRM82_14190</name>
</gene>